<dbReference type="AlphaFoldDB" id="A0A557RC61"/>
<dbReference type="Proteomes" id="UP000318349">
    <property type="component" value="Unassembled WGS sequence"/>
</dbReference>
<name>A0A557RC61_9RHOO</name>
<dbReference type="EMBL" id="VMNI01000004">
    <property type="protein sequence ID" value="TVO78969.1"/>
    <property type="molecule type" value="Genomic_DNA"/>
</dbReference>
<proteinExistence type="predicted"/>
<evidence type="ECO:0000313" key="1">
    <source>
        <dbReference type="EMBL" id="TVO78969.1"/>
    </source>
</evidence>
<reference evidence="1 2" key="1">
    <citation type="submission" date="2019-07" db="EMBL/GenBank/DDBJ databases">
        <title>The pathways for chlorine oxyanion respiration interact through the shared metabolite chlorate.</title>
        <authorList>
            <person name="Barnum T.P."/>
            <person name="Cheng Y."/>
            <person name="Hill K.A."/>
            <person name="Lucas L.N."/>
            <person name="Carlson H.K."/>
            <person name="Coates J.D."/>
        </authorList>
    </citation>
    <scope>NUCLEOTIDE SEQUENCE [LARGE SCALE GENOMIC DNA]</scope>
    <source>
        <strain evidence="1 2">SFB-1</strain>
    </source>
</reference>
<evidence type="ECO:0000313" key="2">
    <source>
        <dbReference type="Proteomes" id="UP000318349"/>
    </source>
</evidence>
<sequence length="455" mass="49892">MALDEIAAGIELMLDGPEWPLDQLVSALRDFDESAQAIIRQAAQGFVQSSVLGTARGAVLHAASTRAFRAIALAGRSVLQRQRYSEDASSSVAAEMATRLMRAEASRLKWEHLLYGPFDRALWQQMGSVFLEAEEDGRLMLPVHLRRDRDTETSTYREYLRAVALQCSGLEQMPVELVDVADRLIQHLLPALHLGAGPVEGARFIVSPMLGGEPRRLIKAVSEGDPAWYFSPLLAERVFAELELMLGKGVVPGGLGAGPGAKDHIAACIRHFRRTWYDTPSARRHRRHLMGGKLATVRGFGTFSQVISGGEAAALMSWDLRDVSVGGLGAVAPVSEYSMPRIGELIAMRSEDAVAWRLGLVRRIQRDDITRAFVGVETFALDPRPVKADDGRSPLDVLLCDPLRRGFHLRVAAPEGVLRPGAPLFVAEGGVIQKLKPLSSVWRGHEFEVRTYIAV</sequence>
<comment type="caution">
    <text evidence="1">The sequence shown here is derived from an EMBL/GenBank/DDBJ whole genome shotgun (WGS) entry which is preliminary data.</text>
</comment>
<protein>
    <recommendedName>
        <fullName evidence="3">PilZ domain-containing protein</fullName>
    </recommendedName>
</protein>
<gene>
    <name evidence="1" type="ORF">FHP89_04760</name>
</gene>
<accession>A0A557RC61</accession>
<evidence type="ECO:0008006" key="3">
    <source>
        <dbReference type="Google" id="ProtNLM"/>
    </source>
</evidence>
<organism evidence="1 2">
    <name type="scientific">Denitromonas halophila</name>
    <dbReference type="NCBI Taxonomy" id="1629404"/>
    <lineage>
        <taxon>Bacteria</taxon>
        <taxon>Pseudomonadati</taxon>
        <taxon>Pseudomonadota</taxon>
        <taxon>Betaproteobacteria</taxon>
        <taxon>Rhodocyclales</taxon>
        <taxon>Zoogloeaceae</taxon>
        <taxon>Denitromonas</taxon>
    </lineage>
</organism>